<dbReference type="Proteomes" id="UP001500707">
    <property type="component" value="Unassembled WGS sequence"/>
</dbReference>
<name>A0ABP6W4E2_9ACTN</name>
<feature type="domain" description="Tc toxin complex TcA C-terminal TcB-binding" evidence="1">
    <location>
        <begin position="1"/>
        <end position="56"/>
    </location>
</feature>
<sequence>MEVAYLDQHRREFELTRQVSLSQLDAAALIRLKVTATCEVEIPDGFFDLDCAGYYAGASSPSRSAPSVWPGATPA</sequence>
<dbReference type="EMBL" id="BAABCE010000005">
    <property type="protein sequence ID" value="GAA3544030.1"/>
    <property type="molecule type" value="Genomic_DNA"/>
</dbReference>
<evidence type="ECO:0000313" key="2">
    <source>
        <dbReference type="EMBL" id="GAA3544030.1"/>
    </source>
</evidence>
<proteinExistence type="predicted"/>
<dbReference type="Pfam" id="PF18276">
    <property type="entry name" value="TcA_TcB_BD"/>
    <property type="match status" value="1"/>
</dbReference>
<dbReference type="InterPro" id="IPR040840">
    <property type="entry name" value="TcA_TcB_BD"/>
</dbReference>
<accession>A0ABP6W4E2</accession>
<comment type="caution">
    <text evidence="2">The sequence shown here is derived from an EMBL/GenBank/DDBJ whole genome shotgun (WGS) entry which is preliminary data.</text>
</comment>
<organism evidence="2 3">
    <name type="scientific">Streptomyces osmaniensis</name>
    <dbReference type="NCBI Taxonomy" id="593134"/>
    <lineage>
        <taxon>Bacteria</taxon>
        <taxon>Bacillati</taxon>
        <taxon>Actinomycetota</taxon>
        <taxon>Actinomycetes</taxon>
        <taxon>Kitasatosporales</taxon>
        <taxon>Streptomycetaceae</taxon>
        <taxon>Streptomyces</taxon>
    </lineage>
</organism>
<reference evidence="3" key="1">
    <citation type="journal article" date="2019" name="Int. J. Syst. Evol. Microbiol.">
        <title>The Global Catalogue of Microorganisms (GCM) 10K type strain sequencing project: providing services to taxonomists for standard genome sequencing and annotation.</title>
        <authorList>
            <consortium name="The Broad Institute Genomics Platform"/>
            <consortium name="The Broad Institute Genome Sequencing Center for Infectious Disease"/>
            <person name="Wu L."/>
            <person name="Ma J."/>
        </authorList>
    </citation>
    <scope>NUCLEOTIDE SEQUENCE [LARGE SCALE GENOMIC DNA]</scope>
    <source>
        <strain evidence="3">JCM 17656</strain>
    </source>
</reference>
<gene>
    <name evidence="2" type="ORF">GCM10022295_27400</name>
</gene>
<evidence type="ECO:0000259" key="1">
    <source>
        <dbReference type="Pfam" id="PF18276"/>
    </source>
</evidence>
<evidence type="ECO:0000313" key="3">
    <source>
        <dbReference type="Proteomes" id="UP001500707"/>
    </source>
</evidence>
<keyword evidence="3" id="KW-1185">Reference proteome</keyword>
<protein>
    <recommendedName>
        <fullName evidence="1">Tc toxin complex TcA C-terminal TcB-binding domain-containing protein</fullName>
    </recommendedName>
</protein>